<evidence type="ECO:0000313" key="3">
    <source>
        <dbReference type="Proteomes" id="UP000534870"/>
    </source>
</evidence>
<comment type="caution">
    <text evidence="2">The sequence shown here is derived from an EMBL/GenBank/DDBJ whole genome shotgun (WGS) entry which is preliminary data.</text>
</comment>
<keyword evidence="1" id="KW-0472">Membrane</keyword>
<proteinExistence type="predicted"/>
<sequence length="291" mass="30564">MTGRSGDWTDFGRAWTAPFPGGVLLAAILSGTIMAGTVMVARAAPDVRLAPHRAAYDLTLATIKGGDTVSASGTMTYAVTDACTAWSTQQELRLQTVSRSGGVTSLVSDYATLESKDGRHLVFRTVQTSDGRPVTRVMGEATTGPSGGEIHYTQPVPHSVTLPAGTLFPMAHTAAIIRAAGSGAPSISPMLFDGTGDDGAQYTYVMLLGWGGPPSSSGFPALAHLPSGRVHVAFYTPSSHDMRPDYAIGMRYFANGVSDQLDMDFGDFTMRGTLRSFSLGSVPPGGDRHRC</sequence>
<gene>
    <name evidence="2" type="ORF">HUK84_10600</name>
</gene>
<organism evidence="2 3">
    <name type="scientific">Nguyenibacter vanlangensis</name>
    <dbReference type="NCBI Taxonomy" id="1216886"/>
    <lineage>
        <taxon>Bacteria</taxon>
        <taxon>Pseudomonadati</taxon>
        <taxon>Pseudomonadota</taxon>
        <taxon>Alphaproteobacteria</taxon>
        <taxon>Acetobacterales</taxon>
        <taxon>Acetobacteraceae</taxon>
        <taxon>Nguyenibacter</taxon>
    </lineage>
</organism>
<dbReference type="InterPro" id="IPR015000">
    <property type="entry name" value="EipB-like"/>
</dbReference>
<evidence type="ECO:0000313" key="2">
    <source>
        <dbReference type="EMBL" id="NVN11564.1"/>
    </source>
</evidence>
<reference evidence="2 3" key="1">
    <citation type="submission" date="2020-06" db="EMBL/GenBank/DDBJ databases">
        <title>Description of novel acetic acid bacteria.</title>
        <authorList>
            <person name="Sombolestani A."/>
        </authorList>
    </citation>
    <scope>NUCLEOTIDE SEQUENCE [LARGE SCALE GENOMIC DNA]</scope>
    <source>
        <strain evidence="2 3">LMG 31431</strain>
    </source>
</reference>
<dbReference type="EMBL" id="JABXXP010000201">
    <property type="protein sequence ID" value="NVN11564.1"/>
    <property type="molecule type" value="Genomic_DNA"/>
</dbReference>
<keyword evidence="1" id="KW-0812">Transmembrane</keyword>
<dbReference type="AlphaFoldDB" id="A0A7Y7IWF5"/>
<keyword evidence="1" id="KW-1133">Transmembrane helix</keyword>
<accession>A0A7Y7IWF5</accession>
<feature type="transmembrane region" description="Helical" evidence="1">
    <location>
        <begin position="20"/>
        <end position="41"/>
    </location>
</feature>
<dbReference type="Pfam" id="PF08904">
    <property type="entry name" value="EipB_like"/>
    <property type="match status" value="1"/>
</dbReference>
<evidence type="ECO:0000256" key="1">
    <source>
        <dbReference type="SAM" id="Phobius"/>
    </source>
</evidence>
<dbReference type="Proteomes" id="UP000534870">
    <property type="component" value="Unassembled WGS sequence"/>
</dbReference>
<protein>
    <submittedName>
        <fullName evidence="2">Cell envelope integrity EipB family protein</fullName>
    </submittedName>
</protein>
<name>A0A7Y7IWF5_9PROT</name>
<dbReference type="RefSeq" id="WP_176640264.1">
    <property type="nucleotide sequence ID" value="NZ_JABXXP010000201.1"/>
</dbReference>